<dbReference type="Gene3D" id="3.40.800.10">
    <property type="entry name" value="Ureohydrolase domain"/>
    <property type="match status" value="1"/>
</dbReference>
<dbReference type="OrthoDB" id="9788689at2"/>
<dbReference type="EMBL" id="NIGF01000007">
    <property type="protein sequence ID" value="PQV63981.1"/>
    <property type="molecule type" value="Genomic_DNA"/>
</dbReference>
<dbReference type="InParanoid" id="A0A2S8ST49"/>
<comment type="similarity">
    <text evidence="1">Belongs to the arginase family. Agmatinase subfamily.</text>
</comment>
<dbReference type="InterPro" id="IPR006035">
    <property type="entry name" value="Ureohydrolase"/>
</dbReference>
<gene>
    <name evidence="5" type="ORF">B1R32_1073</name>
</gene>
<accession>A0A2S8ST49</accession>
<dbReference type="PANTHER" id="PTHR11358">
    <property type="entry name" value="ARGINASE/AGMATINASE"/>
    <property type="match status" value="1"/>
</dbReference>
<keyword evidence="4" id="KW-0464">Manganese</keyword>
<proteinExistence type="inferred from homology"/>
<dbReference type="InterPro" id="IPR023696">
    <property type="entry name" value="Ureohydrolase_dom_sf"/>
</dbReference>
<dbReference type="SUPFAM" id="SSF52768">
    <property type="entry name" value="Arginase/deacetylase"/>
    <property type="match status" value="1"/>
</dbReference>
<dbReference type="PIRSF" id="PIRSF036979">
    <property type="entry name" value="Arginase"/>
    <property type="match status" value="1"/>
</dbReference>
<dbReference type="GO" id="GO:0046872">
    <property type="term" value="F:metal ion binding"/>
    <property type="evidence" value="ECO:0007669"/>
    <property type="project" value="UniProtKB-KW"/>
</dbReference>
<dbReference type="NCBIfam" id="TIGR01230">
    <property type="entry name" value="agmatinase"/>
    <property type="match status" value="1"/>
</dbReference>
<name>A0A2S8ST49_9BACT</name>
<protein>
    <submittedName>
        <fullName evidence="5">Agmatinase</fullName>
    </submittedName>
</protein>
<feature type="binding site" evidence="4">
    <location>
        <position position="225"/>
    </location>
    <ligand>
        <name>Mn(2+)</name>
        <dbReference type="ChEBI" id="CHEBI:29035"/>
        <label>1</label>
    </ligand>
</feature>
<evidence type="ECO:0000313" key="5">
    <source>
        <dbReference type="EMBL" id="PQV63981.1"/>
    </source>
</evidence>
<keyword evidence="6" id="KW-1185">Reference proteome</keyword>
<organism evidence="5 6">
    <name type="scientific">Abditibacterium utsteinense</name>
    <dbReference type="NCBI Taxonomy" id="1960156"/>
    <lineage>
        <taxon>Bacteria</taxon>
        <taxon>Pseudomonadati</taxon>
        <taxon>Abditibacteriota</taxon>
        <taxon>Abditibacteriia</taxon>
        <taxon>Abditibacteriales</taxon>
        <taxon>Abditibacteriaceae</taxon>
        <taxon>Abditibacterium</taxon>
    </lineage>
</organism>
<comment type="cofactor">
    <cofactor evidence="4">
        <name>Mn(2+)</name>
        <dbReference type="ChEBI" id="CHEBI:29035"/>
    </cofactor>
    <text evidence="4">Binds 2 manganese ions per subunit.</text>
</comment>
<evidence type="ECO:0000256" key="4">
    <source>
        <dbReference type="PIRSR" id="PIRSR036979-1"/>
    </source>
</evidence>
<dbReference type="PANTHER" id="PTHR11358:SF26">
    <property type="entry name" value="GUANIDINO ACID HYDROLASE, MITOCHONDRIAL"/>
    <property type="match status" value="1"/>
</dbReference>
<dbReference type="GO" id="GO:0033389">
    <property type="term" value="P:putrescine biosynthetic process from arginine, via agmatine"/>
    <property type="evidence" value="ECO:0007669"/>
    <property type="project" value="TreeGrafter"/>
</dbReference>
<evidence type="ECO:0000313" key="6">
    <source>
        <dbReference type="Proteomes" id="UP000237684"/>
    </source>
</evidence>
<dbReference type="InterPro" id="IPR005925">
    <property type="entry name" value="Agmatinase-rel"/>
</dbReference>
<dbReference type="PROSITE" id="PS51409">
    <property type="entry name" value="ARGINASE_2"/>
    <property type="match status" value="1"/>
</dbReference>
<feature type="binding site" evidence="4">
    <location>
        <position position="223"/>
    </location>
    <ligand>
        <name>Mn(2+)</name>
        <dbReference type="ChEBI" id="CHEBI:29035"/>
        <label>1</label>
    </ligand>
</feature>
<sequence>MLSPHNFWPPANFGAVSHELAEFETARFVVLPVPYDSTTTWRGGTRSGPAAIIEASMNMELFDRELGREICDAGMHTTDDIEPVMSGPEGMASRVESVIGEVLDAGKIPVMLGGEHSLTLGGVRALAARNEKISVLQIDAHTDLRDEYADTKFGHGCVMRRCSEIPNVSKIVQVGLRSTSREEHENIPANVIQFWADDILSDFENQIPRILRELEGTVYLTFDVDGCDPSWMPDTGTPEPGGLSFTQVRDLFKAVCATKNVGALDCLELIGGHEASAFAVARLLYKTMGYLSENH</sequence>
<dbReference type="AlphaFoldDB" id="A0A2S8ST49"/>
<dbReference type="CDD" id="cd11593">
    <property type="entry name" value="Agmatinase-like_2"/>
    <property type="match status" value="1"/>
</dbReference>
<keyword evidence="3" id="KW-0378">Hydrolase</keyword>
<evidence type="ECO:0000256" key="3">
    <source>
        <dbReference type="ARBA" id="ARBA00022801"/>
    </source>
</evidence>
<dbReference type="Pfam" id="PF00491">
    <property type="entry name" value="Arginase"/>
    <property type="match status" value="1"/>
</dbReference>
<dbReference type="FunCoup" id="A0A2S8ST49">
    <property type="interactions" value="251"/>
</dbReference>
<feature type="binding site" evidence="4">
    <location>
        <position position="141"/>
    </location>
    <ligand>
        <name>Mn(2+)</name>
        <dbReference type="ChEBI" id="CHEBI:29035"/>
        <label>1</label>
    </ligand>
</feature>
<keyword evidence="2 4" id="KW-0479">Metal-binding</keyword>
<comment type="caution">
    <text evidence="5">The sequence shown here is derived from an EMBL/GenBank/DDBJ whole genome shotgun (WGS) entry which is preliminary data.</text>
</comment>
<evidence type="ECO:0000256" key="1">
    <source>
        <dbReference type="ARBA" id="ARBA00009227"/>
    </source>
</evidence>
<dbReference type="GO" id="GO:0008783">
    <property type="term" value="F:agmatinase activity"/>
    <property type="evidence" value="ECO:0007669"/>
    <property type="project" value="TreeGrafter"/>
</dbReference>
<reference evidence="5 6" key="1">
    <citation type="journal article" date="2018" name="Syst. Appl. Microbiol.">
        <title>Abditibacterium utsteinense sp. nov., the first cultivated member of candidate phylum FBP, isolated from ice-free Antarctic soil samples.</title>
        <authorList>
            <person name="Tahon G."/>
            <person name="Tytgat B."/>
            <person name="Lebbe L."/>
            <person name="Carlier A."/>
            <person name="Willems A."/>
        </authorList>
    </citation>
    <scope>NUCLEOTIDE SEQUENCE [LARGE SCALE GENOMIC DNA]</scope>
    <source>
        <strain evidence="5 6">LMG 29911</strain>
    </source>
</reference>
<feature type="binding site" evidence="4">
    <location>
        <position position="116"/>
    </location>
    <ligand>
        <name>Mn(2+)</name>
        <dbReference type="ChEBI" id="CHEBI:29035"/>
        <label>1</label>
    </ligand>
</feature>
<feature type="binding site" evidence="4">
    <location>
        <position position="143"/>
    </location>
    <ligand>
        <name>Mn(2+)</name>
        <dbReference type="ChEBI" id="CHEBI:29035"/>
        <label>1</label>
    </ligand>
</feature>
<evidence type="ECO:0000256" key="2">
    <source>
        <dbReference type="ARBA" id="ARBA00022723"/>
    </source>
</evidence>
<feature type="binding site" evidence="4">
    <location>
        <position position="139"/>
    </location>
    <ligand>
        <name>Mn(2+)</name>
        <dbReference type="ChEBI" id="CHEBI:29035"/>
        <label>1</label>
    </ligand>
</feature>
<dbReference type="RefSeq" id="WP_105483464.1">
    <property type="nucleotide sequence ID" value="NZ_NIGF01000007.1"/>
</dbReference>
<dbReference type="Proteomes" id="UP000237684">
    <property type="component" value="Unassembled WGS sequence"/>
</dbReference>